<dbReference type="HOGENOM" id="CLU_960221_0_0_1"/>
<name>E3JXL7_PUCGT</name>
<dbReference type="EMBL" id="DS178266">
    <property type="protein sequence ID" value="EFP76792.1"/>
    <property type="molecule type" value="Genomic_DNA"/>
</dbReference>
<evidence type="ECO:0000256" key="1">
    <source>
        <dbReference type="SAM" id="MobiDB-lite"/>
    </source>
</evidence>
<proteinExistence type="predicted"/>
<evidence type="ECO:0000313" key="3">
    <source>
        <dbReference type="Proteomes" id="UP000008783"/>
    </source>
</evidence>
<evidence type="ECO:0000313" key="2">
    <source>
        <dbReference type="EMBL" id="EFP76792.1"/>
    </source>
</evidence>
<dbReference type="OrthoDB" id="2506785at2759"/>
<dbReference type="KEGG" id="pgr:PGTG_02253"/>
<evidence type="ECO:0008006" key="4">
    <source>
        <dbReference type="Google" id="ProtNLM"/>
    </source>
</evidence>
<protein>
    <recommendedName>
        <fullName evidence="4">ATP-dependent DNA helicase sgs1</fullName>
    </recommendedName>
</protein>
<dbReference type="RefSeq" id="XP_003321211.1">
    <property type="nucleotide sequence ID" value="XM_003321163.1"/>
</dbReference>
<organism evidence="2 3">
    <name type="scientific">Puccinia graminis f. sp. tritici (strain CRL 75-36-700-3 / race SCCL)</name>
    <name type="common">Black stem rust fungus</name>
    <dbReference type="NCBI Taxonomy" id="418459"/>
    <lineage>
        <taxon>Eukaryota</taxon>
        <taxon>Fungi</taxon>
        <taxon>Dikarya</taxon>
        <taxon>Basidiomycota</taxon>
        <taxon>Pucciniomycotina</taxon>
        <taxon>Pucciniomycetes</taxon>
        <taxon>Pucciniales</taxon>
        <taxon>Pucciniaceae</taxon>
        <taxon>Puccinia</taxon>
    </lineage>
</organism>
<dbReference type="AlphaFoldDB" id="E3JXL7"/>
<reference key="1">
    <citation type="submission" date="2007-01" db="EMBL/GenBank/DDBJ databases">
        <title>The Genome Sequence of Puccinia graminis f. sp. tritici Strain CRL 75-36-700-3.</title>
        <authorList>
            <consortium name="The Broad Institute Genome Sequencing Platform"/>
            <person name="Birren B."/>
            <person name="Lander E."/>
            <person name="Galagan J."/>
            <person name="Nusbaum C."/>
            <person name="Devon K."/>
            <person name="Cuomo C."/>
            <person name="Jaffe D."/>
            <person name="Butler J."/>
            <person name="Alvarez P."/>
            <person name="Gnerre S."/>
            <person name="Grabherr M."/>
            <person name="Mauceli E."/>
            <person name="Brockman W."/>
            <person name="Young S."/>
            <person name="LaButti K."/>
            <person name="Sykes S."/>
            <person name="DeCaprio D."/>
            <person name="Crawford M."/>
            <person name="Koehrsen M."/>
            <person name="Engels R."/>
            <person name="Montgomery P."/>
            <person name="Pearson M."/>
            <person name="Howarth C."/>
            <person name="Larson L."/>
            <person name="White J."/>
            <person name="Zeng Q."/>
            <person name="Kodira C."/>
            <person name="Yandava C."/>
            <person name="Alvarado L."/>
            <person name="O'Leary S."/>
            <person name="Szabo L."/>
            <person name="Dean R."/>
            <person name="Schein J."/>
        </authorList>
    </citation>
    <scope>NUCLEOTIDE SEQUENCE</scope>
    <source>
        <strain>CRL 75-36-700-3</strain>
    </source>
</reference>
<keyword evidence="3" id="KW-1185">Reference proteome</keyword>
<accession>E3JXL7</accession>
<dbReference type="Proteomes" id="UP000008783">
    <property type="component" value="Unassembled WGS sequence"/>
</dbReference>
<feature type="compositionally biased region" description="Basic and acidic residues" evidence="1">
    <location>
        <begin position="236"/>
        <end position="269"/>
    </location>
</feature>
<feature type="region of interest" description="Disordered" evidence="1">
    <location>
        <begin position="200"/>
        <end position="271"/>
    </location>
</feature>
<reference evidence="3" key="2">
    <citation type="journal article" date="2011" name="Proc. Natl. Acad. Sci. U.S.A.">
        <title>Obligate biotrophy features unraveled by the genomic analysis of rust fungi.</title>
        <authorList>
            <person name="Duplessis S."/>
            <person name="Cuomo C.A."/>
            <person name="Lin Y.-C."/>
            <person name="Aerts A."/>
            <person name="Tisserant E."/>
            <person name="Veneault-Fourrey C."/>
            <person name="Joly D.L."/>
            <person name="Hacquard S."/>
            <person name="Amselem J."/>
            <person name="Cantarel B.L."/>
            <person name="Chiu R."/>
            <person name="Coutinho P.M."/>
            <person name="Feau N."/>
            <person name="Field M."/>
            <person name="Frey P."/>
            <person name="Gelhaye E."/>
            <person name="Goldberg J."/>
            <person name="Grabherr M.G."/>
            <person name="Kodira C.D."/>
            <person name="Kohler A."/>
            <person name="Kuees U."/>
            <person name="Lindquist E.A."/>
            <person name="Lucas S.M."/>
            <person name="Mago R."/>
            <person name="Mauceli E."/>
            <person name="Morin E."/>
            <person name="Murat C."/>
            <person name="Pangilinan J.L."/>
            <person name="Park R."/>
            <person name="Pearson M."/>
            <person name="Quesneville H."/>
            <person name="Rouhier N."/>
            <person name="Sakthikumar S."/>
            <person name="Salamov A.A."/>
            <person name="Schmutz J."/>
            <person name="Selles B."/>
            <person name="Shapiro H."/>
            <person name="Tanguay P."/>
            <person name="Tuskan G.A."/>
            <person name="Henrissat B."/>
            <person name="Van de Peer Y."/>
            <person name="Rouze P."/>
            <person name="Ellis J.G."/>
            <person name="Dodds P.N."/>
            <person name="Schein J.E."/>
            <person name="Zhong S."/>
            <person name="Hamelin R.C."/>
            <person name="Grigoriev I.V."/>
            <person name="Szabo L.J."/>
            <person name="Martin F."/>
        </authorList>
    </citation>
    <scope>NUCLEOTIDE SEQUENCE [LARGE SCALE GENOMIC DNA]</scope>
    <source>
        <strain evidence="3">CRL 75-36-700-3 / race SCCL</strain>
    </source>
</reference>
<gene>
    <name evidence="2" type="ORF">PGTG_02253</name>
</gene>
<dbReference type="VEuPathDB" id="FungiDB:PGTG_02253"/>
<sequence>MDALAITTLCLRVSFSLDNRVGYIPLWDDDPAYIAEQDREKKAGMPQCRCSNCSPAKAENLIQSLSVANNENFDDILNDNFSLPNIYNIKYKYPQKAAMVKKRKFTEEDEAEINEFATLLMSDFHYHYNTNIRPGGSTQGSDIFDKDDCKAILAQLDTITNSLELKRLIGGDCFLGQSAWLFAWLSNYRLSNVNNCSTTKTPLISQKPKRPCGPAKSGSIRNPCSAKQLGVPRPPTKKELAAQESRKRSLARQEAKKKEDELNQRRREQVQQIMAASREAHCIAQGTSTR</sequence>
<dbReference type="InParanoid" id="E3JXL7"/>
<dbReference type="GeneID" id="10528894"/>